<feature type="compositionally biased region" description="Low complexity" evidence="1">
    <location>
        <begin position="17"/>
        <end position="27"/>
    </location>
</feature>
<evidence type="ECO:0000313" key="3">
    <source>
        <dbReference type="Proteomes" id="UP000028837"/>
    </source>
</evidence>
<dbReference type="VEuPathDB" id="ToxoDB:TGDOM2_211250"/>
<protein>
    <submittedName>
        <fullName evidence="2">Uncharacterized protein</fullName>
    </submittedName>
</protein>
<name>A0A086JEU8_TOXGO</name>
<dbReference type="AlphaFoldDB" id="A0A086JEU8"/>
<comment type="caution">
    <text evidence="2">The sequence shown here is derived from an EMBL/GenBank/DDBJ whole genome shotgun (WGS) entry which is preliminary data.</text>
</comment>
<dbReference type="Proteomes" id="UP000028837">
    <property type="component" value="Unassembled WGS sequence"/>
</dbReference>
<proteinExistence type="predicted"/>
<feature type="region of interest" description="Disordered" evidence="1">
    <location>
        <begin position="1"/>
        <end position="28"/>
    </location>
</feature>
<gene>
    <name evidence="2" type="ORF">TGDOM2_211250</name>
</gene>
<evidence type="ECO:0000313" key="2">
    <source>
        <dbReference type="EMBL" id="KFG30666.1"/>
    </source>
</evidence>
<organism evidence="2 3">
    <name type="scientific">Toxoplasma gondii GAB2-2007-GAL-DOM2</name>
    <dbReference type="NCBI Taxonomy" id="1130820"/>
    <lineage>
        <taxon>Eukaryota</taxon>
        <taxon>Sar</taxon>
        <taxon>Alveolata</taxon>
        <taxon>Apicomplexa</taxon>
        <taxon>Conoidasida</taxon>
        <taxon>Coccidia</taxon>
        <taxon>Eucoccidiorida</taxon>
        <taxon>Eimeriorina</taxon>
        <taxon>Sarcocystidae</taxon>
        <taxon>Toxoplasma</taxon>
    </lineage>
</organism>
<reference evidence="2 3" key="1">
    <citation type="submission" date="2014-02" db="EMBL/GenBank/DDBJ databases">
        <authorList>
            <person name="Sibley D."/>
            <person name="Venepally P."/>
            <person name="Karamycheva S."/>
            <person name="Hadjithomas M."/>
            <person name="Khan A."/>
            <person name="Brunk B."/>
            <person name="Roos D."/>
            <person name="Caler E."/>
            <person name="Lorenzi H."/>
        </authorList>
    </citation>
    <scope>NUCLEOTIDE SEQUENCE [LARGE SCALE GENOMIC DNA]</scope>
    <source>
        <strain evidence="2 3">GAB2-2007-GAL-DOM2</strain>
    </source>
</reference>
<sequence length="275" mass="28598">MASAAAIPMASTRRGEATTSAASSSAGCQGSTRLVDIGCFILRGDGLLVADPLSVGGTLDAAMASGGPTVRTPGAAPTFAEKKFGSTHHAQAPLPALPQGSLVLDFVAPGLWGVLAGVERMQPMGGNGDFSLLMDDGTSVNVLFLLNSAHMQMQQAELSLLQSLPWELFESCQRNRVSVTSGQLGVFTKHSLADAQEAMSRASPQAAQAQASFWYNRACELTCSEDQVGILDVAGGPLGCVSATGISEEGSYPIYVVRSPESEEIWAVKVEFLSS</sequence>
<dbReference type="EMBL" id="AHZU02001603">
    <property type="protein sequence ID" value="KFG30666.1"/>
    <property type="molecule type" value="Genomic_DNA"/>
</dbReference>
<dbReference type="OrthoDB" id="363220at2759"/>
<accession>A0A086JEU8</accession>
<evidence type="ECO:0000256" key="1">
    <source>
        <dbReference type="SAM" id="MobiDB-lite"/>
    </source>
</evidence>